<dbReference type="AlphaFoldDB" id="A0A3Q9HR00"/>
<dbReference type="SUPFAM" id="SSF158622">
    <property type="entry name" value="YheA/YmcA-like"/>
    <property type="match status" value="1"/>
</dbReference>
<dbReference type="EMBL" id="CP016379">
    <property type="protein sequence ID" value="AZR73809.1"/>
    <property type="molecule type" value="Genomic_DNA"/>
</dbReference>
<dbReference type="InterPro" id="IPR023378">
    <property type="entry name" value="YheA/YmcA-like_dom_sf"/>
</dbReference>
<accession>A0A3Q9HR00</accession>
<dbReference type="KEGG" id="aft:BBF96_10680"/>
<comment type="similarity">
    <text evidence="1">Belongs to the UPF0342 family.</text>
</comment>
<evidence type="ECO:0000313" key="2">
    <source>
        <dbReference type="EMBL" id="AZR73809.1"/>
    </source>
</evidence>
<dbReference type="Proteomes" id="UP000267250">
    <property type="component" value="Chromosome"/>
</dbReference>
<dbReference type="Pfam" id="PF06133">
    <property type="entry name" value="Com_YlbF"/>
    <property type="match status" value="1"/>
</dbReference>
<evidence type="ECO:0000313" key="3">
    <source>
        <dbReference type="Proteomes" id="UP000267250"/>
    </source>
</evidence>
<dbReference type="InterPro" id="IPR010368">
    <property type="entry name" value="Com_YlbF"/>
</dbReference>
<keyword evidence="3" id="KW-1185">Reference proteome</keyword>
<gene>
    <name evidence="2" type="ORF">BBF96_10680</name>
</gene>
<evidence type="ECO:0000256" key="1">
    <source>
        <dbReference type="HAMAP-Rule" id="MF_01526"/>
    </source>
</evidence>
<dbReference type="RefSeq" id="WP_127017157.1">
    <property type="nucleotide sequence ID" value="NZ_CP016379.1"/>
</dbReference>
<proteinExistence type="inferred from homology"/>
<protein>
    <recommendedName>
        <fullName evidence="1">UPF0342 protein BBF96_10680</fullName>
    </recommendedName>
</protein>
<name>A0A3Q9HR00_9FIRM</name>
<organism evidence="2 3">
    <name type="scientific">Anoxybacter fermentans</name>
    <dbReference type="NCBI Taxonomy" id="1323375"/>
    <lineage>
        <taxon>Bacteria</taxon>
        <taxon>Bacillati</taxon>
        <taxon>Bacillota</taxon>
        <taxon>Clostridia</taxon>
        <taxon>Halanaerobiales</taxon>
        <taxon>Anoxybacter</taxon>
    </lineage>
</organism>
<dbReference type="OrthoDB" id="9811402at2"/>
<dbReference type="HAMAP" id="MF_01526">
    <property type="entry name" value="UPF0342"/>
    <property type="match status" value="1"/>
</dbReference>
<reference evidence="2 3" key="1">
    <citation type="submission" date="2016-07" db="EMBL/GenBank/DDBJ databases">
        <title>Genome and transcriptome analysis of iron-reducing fermentative bacteria Anoxybacter fermentans.</title>
        <authorList>
            <person name="Zeng X."/>
            <person name="Shao Z."/>
        </authorList>
    </citation>
    <scope>NUCLEOTIDE SEQUENCE [LARGE SCALE GENOMIC DNA]</scope>
    <source>
        <strain evidence="2 3">DY22613</strain>
    </source>
</reference>
<dbReference type="Gene3D" id="1.20.1500.10">
    <property type="entry name" value="YheA/YmcA-like"/>
    <property type="match status" value="1"/>
</dbReference>
<sequence length="121" mass="14625">MSVYDKAYELAREIKNSNEYQDYLKVKKEVEADETTKKMLLDYQRKQFELQSKQMMGQKLEDAEVEQFEKLAEVVQMNITIRRYLELERRLIVMMNDVQRIITGDLEIGFKEIFEREDKQS</sequence>